<dbReference type="Proteomes" id="UP000019109">
    <property type="component" value="Unassembled WGS sequence"/>
</dbReference>
<proteinExistence type="predicted"/>
<gene>
    <name evidence="1" type="ORF">JCM21531_2530</name>
</gene>
<dbReference type="OrthoDB" id="2087026at2"/>
<dbReference type="STRING" id="1294263.JCM21531_2530"/>
<dbReference type="RefSeq" id="WP_038289195.1">
    <property type="nucleotide sequence ID" value="NZ_BAVR01000029.1"/>
</dbReference>
<dbReference type="AlphaFoldDB" id="W4V887"/>
<comment type="caution">
    <text evidence="1">The sequence shown here is derived from an EMBL/GenBank/DDBJ whole genome shotgun (WGS) entry which is preliminary data.</text>
</comment>
<reference evidence="1" key="1">
    <citation type="journal article" date="2014" name="Genome Announc.">
        <title>Draft Genome Sequence of Clostridium straminisolvens Strain JCM 21531T, Isolated from a Cellulose-Degrading Bacterial Community.</title>
        <authorList>
            <person name="Yuki M."/>
            <person name="Oshima K."/>
            <person name="Suda W."/>
            <person name="Sakamoto M."/>
            <person name="Kitamura K."/>
            <person name="Iida T."/>
            <person name="Hattori M."/>
            <person name="Ohkuma M."/>
        </authorList>
    </citation>
    <scope>NUCLEOTIDE SEQUENCE [LARGE SCALE GENOMIC DNA]</scope>
    <source>
        <strain evidence="1">JCM 21531</strain>
    </source>
</reference>
<protein>
    <submittedName>
        <fullName evidence="1">Uncharacterized protein</fullName>
    </submittedName>
</protein>
<evidence type="ECO:0000313" key="1">
    <source>
        <dbReference type="EMBL" id="GAE89038.1"/>
    </source>
</evidence>
<sequence>MKVVVFKAGKRKSKKPHSKAQAKAINPRFGFERFLFFSFIILFAALVLVQAALMNPTARTFLINDTGLEGNPLKFEEYLYSEGEISIALYSADANEDLKVLINGEEVAAFSENVISLKVKEGDVVSVDGSTTEEAEVAIVSASDNIKLDNIGKRIKVNSEVKQLARIIIE</sequence>
<dbReference type="EMBL" id="BAVR01000029">
    <property type="protein sequence ID" value="GAE89038.1"/>
    <property type="molecule type" value="Genomic_DNA"/>
</dbReference>
<name>W4V887_9FIRM</name>
<organism evidence="1 2">
    <name type="scientific">Acetivibrio straminisolvens JCM 21531</name>
    <dbReference type="NCBI Taxonomy" id="1294263"/>
    <lineage>
        <taxon>Bacteria</taxon>
        <taxon>Bacillati</taxon>
        <taxon>Bacillota</taxon>
        <taxon>Clostridia</taxon>
        <taxon>Eubacteriales</taxon>
        <taxon>Oscillospiraceae</taxon>
        <taxon>Acetivibrio</taxon>
    </lineage>
</organism>
<accession>W4V887</accession>
<evidence type="ECO:0000313" key="2">
    <source>
        <dbReference type="Proteomes" id="UP000019109"/>
    </source>
</evidence>
<keyword evidence="2" id="KW-1185">Reference proteome</keyword>